<dbReference type="EMBL" id="JAIVGD010000002">
    <property type="protein sequence ID" value="KAH0778809.1"/>
    <property type="molecule type" value="Genomic_DNA"/>
</dbReference>
<sequence length="66" mass="7228">MPIMRSKSIGKQIDVAAEKGTKQSPPRRGEQSEAHDESLSQTSLMPPSLEDLMREAAPREPPINAT</sequence>
<protein>
    <recommendedName>
        <fullName evidence="4">Integrase core domain containing protein</fullName>
    </recommendedName>
</protein>
<proteinExistence type="predicted"/>
<evidence type="ECO:0000313" key="2">
    <source>
        <dbReference type="EMBL" id="KAH0778809.1"/>
    </source>
</evidence>
<evidence type="ECO:0000256" key="1">
    <source>
        <dbReference type="SAM" id="MobiDB-lite"/>
    </source>
</evidence>
<feature type="region of interest" description="Disordered" evidence="1">
    <location>
        <begin position="1"/>
        <end position="66"/>
    </location>
</feature>
<gene>
    <name evidence="2" type="ORF">KY290_005236</name>
</gene>
<dbReference type="Proteomes" id="UP000826656">
    <property type="component" value="Unassembled WGS sequence"/>
</dbReference>
<reference evidence="2 3" key="1">
    <citation type="journal article" date="2021" name="bioRxiv">
        <title>Chromosome-scale and haplotype-resolved genome assembly of a tetraploid potato cultivar.</title>
        <authorList>
            <person name="Sun H."/>
            <person name="Jiao W.-B."/>
            <person name="Krause K."/>
            <person name="Campoy J.A."/>
            <person name="Goel M."/>
            <person name="Folz-Donahue K."/>
            <person name="Kukat C."/>
            <person name="Huettel B."/>
            <person name="Schneeberger K."/>
        </authorList>
    </citation>
    <scope>NUCLEOTIDE SEQUENCE [LARGE SCALE GENOMIC DNA]</scope>
    <source>
        <strain evidence="2">SolTubOtavaFocal</strain>
        <tissue evidence="2">Leaves</tissue>
    </source>
</reference>
<feature type="compositionally biased region" description="Basic and acidic residues" evidence="1">
    <location>
        <begin position="16"/>
        <end position="38"/>
    </location>
</feature>
<keyword evidence="3" id="KW-1185">Reference proteome</keyword>
<organism evidence="2 3">
    <name type="scientific">Solanum tuberosum</name>
    <name type="common">Potato</name>
    <dbReference type="NCBI Taxonomy" id="4113"/>
    <lineage>
        <taxon>Eukaryota</taxon>
        <taxon>Viridiplantae</taxon>
        <taxon>Streptophyta</taxon>
        <taxon>Embryophyta</taxon>
        <taxon>Tracheophyta</taxon>
        <taxon>Spermatophyta</taxon>
        <taxon>Magnoliopsida</taxon>
        <taxon>eudicotyledons</taxon>
        <taxon>Gunneridae</taxon>
        <taxon>Pentapetalae</taxon>
        <taxon>asterids</taxon>
        <taxon>lamiids</taxon>
        <taxon>Solanales</taxon>
        <taxon>Solanaceae</taxon>
        <taxon>Solanoideae</taxon>
        <taxon>Solaneae</taxon>
        <taxon>Solanum</taxon>
    </lineage>
</organism>
<evidence type="ECO:0008006" key="4">
    <source>
        <dbReference type="Google" id="ProtNLM"/>
    </source>
</evidence>
<comment type="caution">
    <text evidence="2">The sequence shown here is derived from an EMBL/GenBank/DDBJ whole genome shotgun (WGS) entry which is preliminary data.</text>
</comment>
<name>A0ABQ7WDM8_SOLTU</name>
<accession>A0ABQ7WDM8</accession>
<evidence type="ECO:0000313" key="3">
    <source>
        <dbReference type="Proteomes" id="UP000826656"/>
    </source>
</evidence>